<dbReference type="InterPro" id="IPR022446">
    <property type="entry name" value="MeTrfrase_put"/>
</dbReference>
<evidence type="ECO:0000313" key="8">
    <source>
        <dbReference type="Proteomes" id="UP000431080"/>
    </source>
</evidence>
<dbReference type="NCBIfam" id="TIGR00536">
    <property type="entry name" value="hemK_fam"/>
    <property type="match status" value="1"/>
</dbReference>
<evidence type="ECO:0000256" key="3">
    <source>
        <dbReference type="ARBA" id="ARBA00022679"/>
    </source>
</evidence>
<protein>
    <recommendedName>
        <fullName evidence="1">peptide chain release factor N(5)-glutamine methyltransferase</fullName>
        <ecNumber evidence="1">2.1.1.297</ecNumber>
    </recommendedName>
</protein>
<dbReference type="InterPro" id="IPR050320">
    <property type="entry name" value="N5-glutamine_MTase"/>
</dbReference>
<reference evidence="7 8" key="1">
    <citation type="submission" date="2019-10" db="EMBL/GenBank/DDBJ databases">
        <authorList>
            <person name="Nie G."/>
            <person name="Ming H."/>
            <person name="Yi B."/>
        </authorList>
    </citation>
    <scope>NUCLEOTIDE SEQUENCE [LARGE SCALE GENOMIC DNA]</scope>
    <source>
        <strain evidence="7 8">CFH 90414</strain>
    </source>
</reference>
<dbReference type="PANTHER" id="PTHR18895">
    <property type="entry name" value="HEMK METHYLTRANSFERASE"/>
    <property type="match status" value="1"/>
</dbReference>
<dbReference type="RefSeq" id="WP_153685371.1">
    <property type="nucleotide sequence ID" value="NZ_WJIF01000008.1"/>
</dbReference>
<dbReference type="PANTHER" id="PTHR18895:SF74">
    <property type="entry name" value="MTRF1L RELEASE FACTOR GLUTAMINE METHYLTRANSFERASE"/>
    <property type="match status" value="1"/>
</dbReference>
<name>A0A6I2FEK5_9MICO</name>
<dbReference type="NCBIfam" id="TIGR03704">
    <property type="entry name" value="PrmC_rel_meth"/>
    <property type="match status" value="1"/>
</dbReference>
<organism evidence="7 8">
    <name type="scientific">Agromyces agglutinans</name>
    <dbReference type="NCBI Taxonomy" id="2662258"/>
    <lineage>
        <taxon>Bacteria</taxon>
        <taxon>Bacillati</taxon>
        <taxon>Actinomycetota</taxon>
        <taxon>Actinomycetes</taxon>
        <taxon>Micrococcales</taxon>
        <taxon>Microbacteriaceae</taxon>
        <taxon>Agromyces</taxon>
    </lineage>
</organism>
<evidence type="ECO:0000256" key="4">
    <source>
        <dbReference type="ARBA" id="ARBA00022691"/>
    </source>
</evidence>
<accession>A0A6I2FEK5</accession>
<comment type="caution">
    <text evidence="7">The sequence shown here is derived from an EMBL/GenBank/DDBJ whole genome shotgun (WGS) entry which is preliminary data.</text>
</comment>
<dbReference type="Gene3D" id="3.40.50.150">
    <property type="entry name" value="Vaccinia Virus protein VP39"/>
    <property type="match status" value="1"/>
</dbReference>
<proteinExistence type="predicted"/>
<feature type="domain" description="Methyltransferase small" evidence="6">
    <location>
        <begin position="98"/>
        <end position="173"/>
    </location>
</feature>
<gene>
    <name evidence="7" type="ORF">GE115_13930</name>
</gene>
<evidence type="ECO:0000256" key="2">
    <source>
        <dbReference type="ARBA" id="ARBA00022603"/>
    </source>
</evidence>
<dbReference type="InterPro" id="IPR007848">
    <property type="entry name" value="Small_mtfrase_dom"/>
</dbReference>
<keyword evidence="8" id="KW-1185">Reference proteome</keyword>
<evidence type="ECO:0000259" key="6">
    <source>
        <dbReference type="Pfam" id="PF05175"/>
    </source>
</evidence>
<dbReference type="GO" id="GO:0102559">
    <property type="term" value="F:peptide chain release factor N(5)-glutamine methyltransferase activity"/>
    <property type="evidence" value="ECO:0007669"/>
    <property type="project" value="UniProtKB-EC"/>
</dbReference>
<dbReference type="EC" id="2.1.1.297" evidence="1"/>
<keyword evidence="4" id="KW-0949">S-adenosyl-L-methionine</keyword>
<evidence type="ECO:0000256" key="1">
    <source>
        <dbReference type="ARBA" id="ARBA00012771"/>
    </source>
</evidence>
<keyword evidence="3" id="KW-0808">Transferase</keyword>
<dbReference type="EMBL" id="WJIF01000008">
    <property type="protein sequence ID" value="MRG60956.1"/>
    <property type="molecule type" value="Genomic_DNA"/>
</dbReference>
<dbReference type="AlphaFoldDB" id="A0A6I2FEK5"/>
<dbReference type="Pfam" id="PF05175">
    <property type="entry name" value="MTS"/>
    <property type="match status" value="1"/>
</dbReference>
<evidence type="ECO:0000256" key="5">
    <source>
        <dbReference type="ARBA" id="ARBA00048391"/>
    </source>
</evidence>
<dbReference type="GO" id="GO:0032259">
    <property type="term" value="P:methylation"/>
    <property type="evidence" value="ECO:0007669"/>
    <property type="project" value="UniProtKB-KW"/>
</dbReference>
<dbReference type="InterPro" id="IPR004556">
    <property type="entry name" value="HemK-like"/>
</dbReference>
<dbReference type="InterPro" id="IPR029063">
    <property type="entry name" value="SAM-dependent_MTases_sf"/>
</dbReference>
<dbReference type="SUPFAM" id="SSF53335">
    <property type="entry name" value="S-adenosyl-L-methionine-dependent methyltransferases"/>
    <property type="match status" value="1"/>
</dbReference>
<dbReference type="Proteomes" id="UP000431080">
    <property type="component" value="Unassembled WGS sequence"/>
</dbReference>
<evidence type="ECO:0000313" key="7">
    <source>
        <dbReference type="EMBL" id="MRG60956.1"/>
    </source>
</evidence>
<comment type="catalytic activity">
    <reaction evidence="5">
        <text>L-glutaminyl-[peptide chain release factor] + S-adenosyl-L-methionine = N(5)-methyl-L-glutaminyl-[peptide chain release factor] + S-adenosyl-L-homocysteine + H(+)</text>
        <dbReference type="Rhea" id="RHEA:42896"/>
        <dbReference type="Rhea" id="RHEA-COMP:10271"/>
        <dbReference type="Rhea" id="RHEA-COMP:10272"/>
        <dbReference type="ChEBI" id="CHEBI:15378"/>
        <dbReference type="ChEBI" id="CHEBI:30011"/>
        <dbReference type="ChEBI" id="CHEBI:57856"/>
        <dbReference type="ChEBI" id="CHEBI:59789"/>
        <dbReference type="ChEBI" id="CHEBI:61891"/>
        <dbReference type="EC" id="2.1.1.297"/>
    </reaction>
</comment>
<keyword evidence="2" id="KW-0489">Methyltransferase</keyword>
<sequence length="266" mass="27428">MTGADALVARLRAAGCVFAEEEAALLRAAAADPDALERLVARRVAGEPLEPLLGWVEFAGLRLEVGPGVFVPRRRTEALAAAAAESARAASRRVDAPVVVDLCCGVGAIAAVVAASVPAAWVVAADLDPVAVGYAARNLAAYGGRAYAGDLYAALPVELVGSVDVLAVNAPYVPSAEIELMPREARDHEPRHTLDGGDDGLGLHRRIAADAPRWLAQGGCVLIETSERQAPSTAAVLRAAGLAVRIEGDEEVGSTYVVGVRAGRAF</sequence>